<keyword evidence="1" id="KW-0472">Membrane</keyword>
<feature type="transmembrane region" description="Helical" evidence="1">
    <location>
        <begin position="220"/>
        <end position="239"/>
    </location>
</feature>
<organism evidence="2 3">
    <name type="scientific">Rudanella paleaurantiibacter</name>
    <dbReference type="NCBI Taxonomy" id="2614655"/>
    <lineage>
        <taxon>Bacteria</taxon>
        <taxon>Pseudomonadati</taxon>
        <taxon>Bacteroidota</taxon>
        <taxon>Cytophagia</taxon>
        <taxon>Cytophagales</taxon>
        <taxon>Cytophagaceae</taxon>
        <taxon>Rudanella</taxon>
    </lineage>
</organism>
<evidence type="ECO:0000313" key="3">
    <source>
        <dbReference type="Proteomes" id="UP000488299"/>
    </source>
</evidence>
<proteinExistence type="predicted"/>
<keyword evidence="3" id="KW-1185">Reference proteome</keyword>
<reference evidence="2 3" key="1">
    <citation type="submission" date="2019-10" db="EMBL/GenBank/DDBJ databases">
        <title>Rudanella paleaurantiibacter sp. nov., isolated from sludge.</title>
        <authorList>
            <person name="Xu S.Q."/>
        </authorList>
    </citation>
    <scope>NUCLEOTIDE SEQUENCE [LARGE SCALE GENOMIC DNA]</scope>
    <source>
        <strain evidence="2 3">HX-22-17</strain>
    </source>
</reference>
<dbReference type="EMBL" id="WELI01000001">
    <property type="protein sequence ID" value="KAB7732513.1"/>
    <property type="molecule type" value="Genomic_DNA"/>
</dbReference>
<feature type="transmembrane region" description="Helical" evidence="1">
    <location>
        <begin position="191"/>
        <end position="214"/>
    </location>
</feature>
<feature type="transmembrane region" description="Helical" evidence="1">
    <location>
        <begin position="125"/>
        <end position="148"/>
    </location>
</feature>
<comment type="caution">
    <text evidence="2">The sequence shown here is derived from an EMBL/GenBank/DDBJ whole genome shotgun (WGS) entry which is preliminary data.</text>
</comment>
<keyword evidence="1" id="KW-1133">Transmembrane helix</keyword>
<dbReference type="Proteomes" id="UP000488299">
    <property type="component" value="Unassembled WGS sequence"/>
</dbReference>
<protein>
    <submittedName>
        <fullName evidence="2">Uncharacterized protein</fullName>
    </submittedName>
</protein>
<gene>
    <name evidence="2" type="ORF">F5984_00695</name>
</gene>
<feature type="transmembrane region" description="Helical" evidence="1">
    <location>
        <begin position="160"/>
        <end position="179"/>
    </location>
</feature>
<keyword evidence="1" id="KW-0812">Transmembrane</keyword>
<name>A0A7J5U491_9BACT</name>
<evidence type="ECO:0000256" key="1">
    <source>
        <dbReference type="SAM" id="Phobius"/>
    </source>
</evidence>
<sequence length="241" mass="26055">MQGTILHYDSLTGCGLLRVDAHRRDDHPILFRQNQLIDARSVKAGQRISVSGSGAGLTIVTRSGETRSGETRPSDAIPDQYEELLDAEPVTYLDAKPVIPRAQPVYDQTAYTTGSGPVAPASGGLYNWPGTLVAAAAFGLLLAAGQGYKPESRVEKNVPLINSIWGMVAAALLVMTTYWQAVGMSRGRVRSAVWGVAICSIMAYLLQGCSGFVADGAAQWYIYALIVLFLIVYILPYRVRF</sequence>
<evidence type="ECO:0000313" key="2">
    <source>
        <dbReference type="EMBL" id="KAB7732513.1"/>
    </source>
</evidence>
<accession>A0A7J5U491</accession>
<dbReference type="AlphaFoldDB" id="A0A7J5U491"/>
<dbReference type="RefSeq" id="WP_152121880.1">
    <property type="nucleotide sequence ID" value="NZ_WELI01000001.1"/>
</dbReference>